<evidence type="ECO:0000313" key="5">
    <source>
        <dbReference type="EMBL" id="KAJ6635618.1"/>
    </source>
</evidence>
<organism evidence="5 6">
    <name type="scientific">Pseudolycoriella hygida</name>
    <dbReference type="NCBI Taxonomy" id="35572"/>
    <lineage>
        <taxon>Eukaryota</taxon>
        <taxon>Metazoa</taxon>
        <taxon>Ecdysozoa</taxon>
        <taxon>Arthropoda</taxon>
        <taxon>Hexapoda</taxon>
        <taxon>Insecta</taxon>
        <taxon>Pterygota</taxon>
        <taxon>Neoptera</taxon>
        <taxon>Endopterygota</taxon>
        <taxon>Diptera</taxon>
        <taxon>Nematocera</taxon>
        <taxon>Sciaroidea</taxon>
        <taxon>Sciaridae</taxon>
        <taxon>Pseudolycoriella</taxon>
    </lineage>
</organism>
<dbReference type="Pfam" id="PF01395">
    <property type="entry name" value="PBP_GOBP"/>
    <property type="match status" value="1"/>
</dbReference>
<accession>A0A9Q0RX67</accession>
<evidence type="ECO:0000313" key="6">
    <source>
        <dbReference type="Proteomes" id="UP001151699"/>
    </source>
</evidence>
<dbReference type="GO" id="GO:0005576">
    <property type="term" value="C:extracellular region"/>
    <property type="evidence" value="ECO:0007669"/>
    <property type="project" value="UniProtKB-SubCell"/>
</dbReference>
<dbReference type="GO" id="GO:0005549">
    <property type="term" value="F:odorant binding"/>
    <property type="evidence" value="ECO:0007669"/>
    <property type="project" value="InterPro"/>
</dbReference>
<dbReference type="OrthoDB" id="6595846at2759"/>
<dbReference type="Proteomes" id="UP001151699">
    <property type="component" value="Chromosome C"/>
</dbReference>
<reference evidence="5" key="1">
    <citation type="submission" date="2022-07" db="EMBL/GenBank/DDBJ databases">
        <authorList>
            <person name="Trinca V."/>
            <person name="Uliana J.V.C."/>
            <person name="Torres T.T."/>
            <person name="Ward R.J."/>
            <person name="Monesi N."/>
        </authorList>
    </citation>
    <scope>NUCLEOTIDE SEQUENCE</scope>
    <source>
        <strain evidence="5">HSMRA1968</strain>
        <tissue evidence="5">Whole embryos</tissue>
    </source>
</reference>
<proteinExistence type="inferred from homology"/>
<feature type="chain" id="PRO_5040112938" evidence="4">
    <location>
        <begin position="20"/>
        <end position="192"/>
    </location>
</feature>
<protein>
    <submittedName>
        <fullName evidence="5">General odorant-binding protein 56h</fullName>
    </submittedName>
</protein>
<dbReference type="InterPro" id="IPR036728">
    <property type="entry name" value="PBP_GOBP_sf"/>
</dbReference>
<comment type="subcellular location">
    <subcellularLocation>
        <location evidence="1">Secreted</location>
    </subcellularLocation>
</comment>
<sequence>MKVASFVLLIAVIVQQSNAVPEDLTKFLNECKEAEKVTDADVMNFKNRIKPATKEVKCLTTCIIEKIGLISNNQLSKDGVLKFIKSLSVPMPSFEKVLQDVSQAVDGCKTIQDPDSKLSAKGIAAHVKTLPINSDKVQESVKEILEECKGGQDPDRQLRFGDGSLFHIGLRKLQKVSPRKALCELFPDVNSL</sequence>
<dbReference type="SMART" id="SM00708">
    <property type="entry name" value="PhBP"/>
    <property type="match status" value="1"/>
</dbReference>
<comment type="caution">
    <text evidence="5">The sequence shown here is derived from an EMBL/GenBank/DDBJ whole genome shotgun (WGS) entry which is preliminary data.</text>
</comment>
<dbReference type="EMBL" id="WJQU01000004">
    <property type="protein sequence ID" value="KAJ6635618.1"/>
    <property type="molecule type" value="Genomic_DNA"/>
</dbReference>
<dbReference type="SUPFAM" id="SSF47565">
    <property type="entry name" value="Insect pheromone/odorant-binding proteins"/>
    <property type="match status" value="1"/>
</dbReference>
<gene>
    <name evidence="5" type="primary">Obp56h_1</name>
    <name evidence="5" type="ORF">Bhyg_14204</name>
</gene>
<evidence type="ECO:0000256" key="1">
    <source>
        <dbReference type="ARBA" id="ARBA00004613"/>
    </source>
</evidence>
<keyword evidence="4" id="KW-0732">Signal</keyword>
<dbReference type="AlphaFoldDB" id="A0A9Q0RX67"/>
<evidence type="ECO:0000256" key="2">
    <source>
        <dbReference type="ARBA" id="ARBA00008098"/>
    </source>
</evidence>
<dbReference type="Gene3D" id="1.10.238.20">
    <property type="entry name" value="Pheromone/general odorant binding protein domain"/>
    <property type="match status" value="1"/>
</dbReference>
<comment type="similarity">
    <text evidence="2">Belongs to the PBP/GOBP family.</text>
</comment>
<keyword evidence="6" id="KW-1185">Reference proteome</keyword>
<dbReference type="CDD" id="cd23992">
    <property type="entry name" value="PBP_GOBP"/>
    <property type="match status" value="1"/>
</dbReference>
<feature type="signal peptide" evidence="4">
    <location>
        <begin position="1"/>
        <end position="19"/>
    </location>
</feature>
<dbReference type="InterPro" id="IPR006170">
    <property type="entry name" value="PBP/GOBP"/>
</dbReference>
<keyword evidence="3" id="KW-0964">Secreted</keyword>
<name>A0A9Q0RX67_9DIPT</name>
<evidence type="ECO:0000256" key="3">
    <source>
        <dbReference type="ARBA" id="ARBA00022525"/>
    </source>
</evidence>
<evidence type="ECO:0000256" key="4">
    <source>
        <dbReference type="SAM" id="SignalP"/>
    </source>
</evidence>